<accession>A0ABD0K4R2</accession>
<proteinExistence type="predicted"/>
<feature type="region of interest" description="Disordered" evidence="1">
    <location>
        <begin position="1"/>
        <end position="32"/>
    </location>
</feature>
<dbReference type="AlphaFoldDB" id="A0ABD0K4R2"/>
<evidence type="ECO:0000256" key="1">
    <source>
        <dbReference type="SAM" id="MobiDB-lite"/>
    </source>
</evidence>
<dbReference type="Proteomes" id="UP001519460">
    <property type="component" value="Unassembled WGS sequence"/>
</dbReference>
<organism evidence="2 3">
    <name type="scientific">Batillaria attramentaria</name>
    <dbReference type="NCBI Taxonomy" id="370345"/>
    <lineage>
        <taxon>Eukaryota</taxon>
        <taxon>Metazoa</taxon>
        <taxon>Spiralia</taxon>
        <taxon>Lophotrochozoa</taxon>
        <taxon>Mollusca</taxon>
        <taxon>Gastropoda</taxon>
        <taxon>Caenogastropoda</taxon>
        <taxon>Sorbeoconcha</taxon>
        <taxon>Cerithioidea</taxon>
        <taxon>Batillariidae</taxon>
        <taxon>Batillaria</taxon>
    </lineage>
</organism>
<gene>
    <name evidence="2" type="ORF">BaRGS_00026761</name>
</gene>
<evidence type="ECO:0000313" key="3">
    <source>
        <dbReference type="Proteomes" id="UP001519460"/>
    </source>
</evidence>
<reference evidence="2 3" key="1">
    <citation type="journal article" date="2023" name="Sci. Data">
        <title>Genome assembly of the Korean intertidal mud-creeper Batillaria attramentaria.</title>
        <authorList>
            <person name="Patra A.K."/>
            <person name="Ho P.T."/>
            <person name="Jun S."/>
            <person name="Lee S.J."/>
            <person name="Kim Y."/>
            <person name="Won Y.J."/>
        </authorList>
    </citation>
    <scope>NUCLEOTIDE SEQUENCE [LARGE SCALE GENOMIC DNA]</scope>
    <source>
        <strain evidence="2">Wonlab-2016</strain>
    </source>
</reference>
<sequence>MWEDRRPLRLSDRTKSMVPEVPTSATAEGASHWVSSDLSAGKLTAVHQNPQYPSSIPSSLKHPRVFCPDSLTTQDSRSGNQITSALAKRLLGAPQLIT</sequence>
<comment type="caution">
    <text evidence="2">The sequence shown here is derived from an EMBL/GenBank/DDBJ whole genome shotgun (WGS) entry which is preliminary data.</text>
</comment>
<keyword evidence="3" id="KW-1185">Reference proteome</keyword>
<protein>
    <submittedName>
        <fullName evidence="2">Uncharacterized protein</fullName>
    </submittedName>
</protein>
<evidence type="ECO:0000313" key="2">
    <source>
        <dbReference type="EMBL" id="KAK7481958.1"/>
    </source>
</evidence>
<name>A0ABD0K4R2_9CAEN</name>
<dbReference type="EMBL" id="JACVVK020000253">
    <property type="protein sequence ID" value="KAK7481958.1"/>
    <property type="molecule type" value="Genomic_DNA"/>
</dbReference>
<feature type="compositionally biased region" description="Basic and acidic residues" evidence="1">
    <location>
        <begin position="1"/>
        <end position="15"/>
    </location>
</feature>